<dbReference type="InterPro" id="IPR050105">
    <property type="entry name" value="MoCo_biosynth_MoaA/MoaC"/>
</dbReference>
<feature type="active site" evidence="6">
    <location>
        <position position="129"/>
    </location>
</feature>
<comment type="catalytic activity">
    <reaction evidence="1 6">
        <text>(8S)-3',8-cyclo-7,8-dihydroguanosine 5'-triphosphate = cyclic pyranopterin phosphate + diphosphate</text>
        <dbReference type="Rhea" id="RHEA:49580"/>
        <dbReference type="ChEBI" id="CHEBI:33019"/>
        <dbReference type="ChEBI" id="CHEBI:59648"/>
        <dbReference type="ChEBI" id="CHEBI:131766"/>
        <dbReference type="EC" id="4.6.1.17"/>
    </reaction>
</comment>
<proteinExistence type="inferred from homology"/>
<dbReference type="InterPro" id="IPR036522">
    <property type="entry name" value="MoaC_sf"/>
</dbReference>
<dbReference type="Proteomes" id="UP000178606">
    <property type="component" value="Unassembled WGS sequence"/>
</dbReference>
<sequence>METVRRLTHMSEDGGLRMVDVTAKPVSFRQAVARGEIFAQPETVALVAGGLVPKGNVFEAARIAGIMAAKGTGGIIPLCHPLGITGVEVCFAVGQDRIEVEVSVSTAGRTGVEMEALTGTSVALLTIYDMCKAVDKGMVISNVRLIKKTGGRSGVYVREEGGRRKAKS</sequence>
<name>A0A1F6D391_HANXR</name>
<evidence type="ECO:0000259" key="7">
    <source>
        <dbReference type="Pfam" id="PF01967"/>
    </source>
</evidence>
<feature type="domain" description="Molybdopterin cofactor biosynthesis C (MoaC)" evidence="7">
    <location>
        <begin position="18"/>
        <end position="151"/>
    </location>
</feature>
<dbReference type="PANTHER" id="PTHR22960">
    <property type="entry name" value="MOLYBDOPTERIN COFACTOR SYNTHESIS PROTEIN A"/>
    <property type="match status" value="1"/>
</dbReference>
<dbReference type="AlphaFoldDB" id="A0A1F6D391"/>
<evidence type="ECO:0000313" key="8">
    <source>
        <dbReference type="EMBL" id="OGG55904.1"/>
    </source>
</evidence>
<dbReference type="NCBIfam" id="NF006870">
    <property type="entry name" value="PRK09364.1"/>
    <property type="match status" value="1"/>
</dbReference>
<feature type="binding site" evidence="6">
    <location>
        <begin position="114"/>
        <end position="115"/>
    </location>
    <ligand>
        <name>substrate</name>
    </ligand>
</feature>
<evidence type="ECO:0000256" key="1">
    <source>
        <dbReference type="ARBA" id="ARBA00001637"/>
    </source>
</evidence>
<dbReference type="Gene3D" id="3.30.70.640">
    <property type="entry name" value="Molybdopterin cofactor biosynthesis C (MoaC) domain"/>
    <property type="match status" value="1"/>
</dbReference>
<dbReference type="GO" id="GO:0061799">
    <property type="term" value="F:cyclic pyranopterin monophosphate synthase activity"/>
    <property type="evidence" value="ECO:0007669"/>
    <property type="project" value="UniProtKB-UniRule"/>
</dbReference>
<gene>
    <name evidence="6" type="primary">moaC</name>
    <name evidence="8" type="ORF">A3F84_23630</name>
</gene>
<dbReference type="GO" id="GO:0006777">
    <property type="term" value="P:Mo-molybdopterin cofactor biosynthetic process"/>
    <property type="evidence" value="ECO:0007669"/>
    <property type="project" value="UniProtKB-UniRule"/>
</dbReference>
<dbReference type="EMBL" id="MFKF01000057">
    <property type="protein sequence ID" value="OGG55904.1"/>
    <property type="molecule type" value="Genomic_DNA"/>
</dbReference>
<evidence type="ECO:0000313" key="9">
    <source>
        <dbReference type="Proteomes" id="UP000178606"/>
    </source>
</evidence>
<comment type="subunit">
    <text evidence="6">Homohexamer; trimer of dimers.</text>
</comment>
<dbReference type="SUPFAM" id="SSF55040">
    <property type="entry name" value="Molybdenum cofactor biosynthesis protein C, MoaC"/>
    <property type="match status" value="1"/>
</dbReference>
<comment type="similarity">
    <text evidence="6">Belongs to the MoaC family.</text>
</comment>
<keyword evidence="4 6" id="KW-0501">Molybdenum cofactor biosynthesis</keyword>
<evidence type="ECO:0000256" key="6">
    <source>
        <dbReference type="HAMAP-Rule" id="MF_01224"/>
    </source>
</evidence>
<dbReference type="Pfam" id="PF01967">
    <property type="entry name" value="MoaC"/>
    <property type="match status" value="1"/>
</dbReference>
<comment type="caution">
    <text evidence="8">The sequence shown here is derived from an EMBL/GenBank/DDBJ whole genome shotgun (WGS) entry which is preliminary data.</text>
</comment>
<comment type="pathway">
    <text evidence="2 6">Cofactor biosynthesis; molybdopterin biosynthesis.</text>
</comment>
<dbReference type="NCBIfam" id="TIGR00581">
    <property type="entry name" value="moaC"/>
    <property type="match status" value="1"/>
</dbReference>
<dbReference type="CDD" id="cd01420">
    <property type="entry name" value="MoaC_PE"/>
    <property type="match status" value="1"/>
</dbReference>
<dbReference type="HAMAP" id="MF_01224_B">
    <property type="entry name" value="MoaC_B"/>
    <property type="match status" value="1"/>
</dbReference>
<accession>A0A1F6D391</accession>
<dbReference type="InterPro" id="IPR002820">
    <property type="entry name" value="Mopterin_CF_biosynth-C_dom"/>
</dbReference>
<dbReference type="PANTHER" id="PTHR22960:SF29">
    <property type="entry name" value="CYCLIC PYRANOPTERIN MONOPHOSPHATE SYNTHASE"/>
    <property type="match status" value="1"/>
</dbReference>
<organism evidence="8 9">
    <name type="scientific">Handelsmanbacteria sp. (strain RIFCSPLOWO2_12_FULL_64_10)</name>
    <dbReference type="NCBI Taxonomy" id="1817868"/>
    <lineage>
        <taxon>Bacteria</taxon>
        <taxon>Candidatus Handelsmaniibacteriota</taxon>
    </lineage>
</organism>
<protein>
    <recommendedName>
        <fullName evidence="3 6">Cyclic pyranopterin monophosphate synthase</fullName>
        <ecNumber evidence="3 6">4.6.1.17</ecNumber>
    </recommendedName>
    <alternativeName>
        <fullName evidence="6">Molybdenum cofactor biosynthesis protein C</fullName>
    </alternativeName>
</protein>
<dbReference type="InterPro" id="IPR047594">
    <property type="entry name" value="MoaC_bact/euk"/>
</dbReference>
<reference evidence="8 9" key="1">
    <citation type="journal article" date="2016" name="Nat. Commun.">
        <title>Thousands of microbial genomes shed light on interconnected biogeochemical processes in an aquifer system.</title>
        <authorList>
            <person name="Anantharaman K."/>
            <person name="Brown C.T."/>
            <person name="Hug L.A."/>
            <person name="Sharon I."/>
            <person name="Castelle C.J."/>
            <person name="Probst A.J."/>
            <person name="Thomas B.C."/>
            <person name="Singh A."/>
            <person name="Wilkins M.J."/>
            <person name="Karaoz U."/>
            <person name="Brodie E.L."/>
            <person name="Williams K.H."/>
            <person name="Hubbard S.S."/>
            <person name="Banfield J.F."/>
        </authorList>
    </citation>
    <scope>NUCLEOTIDE SEQUENCE [LARGE SCALE GENOMIC DNA]</scope>
    <source>
        <strain evidence="9">RIFCSPLOWO2_12_FULL_64_10</strain>
    </source>
</reference>
<dbReference type="InterPro" id="IPR023045">
    <property type="entry name" value="MoaC"/>
</dbReference>
<keyword evidence="5 6" id="KW-0456">Lyase</keyword>
<evidence type="ECO:0000256" key="5">
    <source>
        <dbReference type="ARBA" id="ARBA00023239"/>
    </source>
</evidence>
<evidence type="ECO:0000256" key="4">
    <source>
        <dbReference type="ARBA" id="ARBA00023150"/>
    </source>
</evidence>
<comment type="function">
    <text evidence="6">Catalyzes the conversion of (8S)-3',8-cyclo-7,8-dihydroguanosine 5'-triphosphate to cyclic pyranopterin monophosphate (cPMP).</text>
</comment>
<dbReference type="EC" id="4.6.1.17" evidence="3 6"/>
<dbReference type="UniPathway" id="UPA00344"/>
<evidence type="ECO:0000256" key="3">
    <source>
        <dbReference type="ARBA" id="ARBA00012575"/>
    </source>
</evidence>
<evidence type="ECO:0000256" key="2">
    <source>
        <dbReference type="ARBA" id="ARBA00005046"/>
    </source>
</evidence>
<feature type="binding site" evidence="6">
    <location>
        <begin position="78"/>
        <end position="80"/>
    </location>
    <ligand>
        <name>substrate</name>
    </ligand>
</feature>